<keyword evidence="1" id="KW-0812">Transmembrane</keyword>
<comment type="caution">
    <text evidence="2">The sequence shown here is derived from an EMBL/GenBank/DDBJ whole genome shotgun (WGS) entry which is preliminary data.</text>
</comment>
<keyword evidence="1" id="KW-0472">Membrane</keyword>
<feature type="transmembrane region" description="Helical" evidence="1">
    <location>
        <begin position="127"/>
        <end position="145"/>
    </location>
</feature>
<gene>
    <name evidence="2" type="ORF">N876_0202165</name>
</gene>
<reference evidence="2" key="1">
    <citation type="journal article" date="2016" name="Genome Announc.">
        <title>Draft Genome Sequence of Lactobacillus plantarum 2025.</title>
        <authorList>
            <person name="Karlyshev A.V."/>
            <person name="Khlebnikov V.C."/>
            <person name="Kosarev I.V."/>
            <person name="Abramov V.M."/>
        </authorList>
    </citation>
    <scope>NUCLEOTIDE SEQUENCE [LARGE SCALE GENOMIC DNA]</scope>
    <source>
        <strain evidence="2">2025</strain>
    </source>
</reference>
<organism evidence="2">
    <name type="scientific">Lactiplantibacillus plantarum 2025</name>
    <dbReference type="NCBI Taxonomy" id="1385856"/>
    <lineage>
        <taxon>Bacteria</taxon>
        <taxon>Bacillati</taxon>
        <taxon>Bacillota</taxon>
        <taxon>Bacilli</taxon>
        <taxon>Lactobacillales</taxon>
        <taxon>Lactobacillaceae</taxon>
        <taxon>Lactiplantibacillus</taxon>
    </lineage>
</organism>
<proteinExistence type="predicted"/>
<evidence type="ECO:0000313" key="2">
    <source>
        <dbReference type="EMBL" id="KPL57465.1"/>
    </source>
</evidence>
<dbReference type="AlphaFoldDB" id="A0A837NPJ6"/>
<dbReference type="EMBL" id="AVFJ02000004">
    <property type="protein sequence ID" value="KPL57465.1"/>
    <property type="molecule type" value="Genomic_DNA"/>
</dbReference>
<keyword evidence="1" id="KW-1133">Transmembrane helix</keyword>
<sequence>MEVVGMWRHRFLIKGSEQELAWLNAQAQRRYLLMAIHGNWYQFKKVPTIYRVFSEYVPQAIAADMSNSNSAFQVLAQVQVQQPDVQIVYTGSDQPALQQTTMAPTDPKIRLQVALQLRDRAMNTINLSLYAGVVVWGLFLILILHRGDTDLIGVWMLMLLVGLLAVLGLYRTAHRLQNQISQLRRDTEQYDGAWMPTMHVFVSALTADLDTEKPALKSLGRWTLVGHSKKGQYWYDLQTLANATEIKQTLRPFVATDTNVNVLSWLGLAPLGWFV</sequence>
<accession>A0A837NPJ6</accession>
<name>A0A837NPJ6_LACPN</name>
<evidence type="ECO:0000256" key="1">
    <source>
        <dbReference type="SAM" id="Phobius"/>
    </source>
</evidence>
<feature type="transmembrane region" description="Helical" evidence="1">
    <location>
        <begin position="151"/>
        <end position="170"/>
    </location>
</feature>
<protein>
    <submittedName>
        <fullName evidence="2">Uncharacterized protein</fullName>
    </submittedName>
</protein>